<evidence type="ECO:0000313" key="3">
    <source>
        <dbReference type="Proteomes" id="UP000008221"/>
    </source>
</evidence>
<keyword evidence="3" id="KW-1185">Reference proteome</keyword>
<dbReference type="HOGENOM" id="CLU_1243115_0_0_11"/>
<gene>
    <name evidence="2" type="ordered locus">Acel_0563</name>
</gene>
<dbReference type="AlphaFoldDB" id="A0LSC6"/>
<name>A0LSC6_ACIC1</name>
<reference evidence="2 3" key="1">
    <citation type="journal article" date="2009" name="Genome Res.">
        <title>Complete genome of the cellulolytic thermophile Acidothermus cellulolyticus 11B provides insights into its ecophysiological and evolutionary adaptations.</title>
        <authorList>
            <person name="Barabote R.D."/>
            <person name="Xie G."/>
            <person name="Leu D.H."/>
            <person name="Normand P."/>
            <person name="Necsulea A."/>
            <person name="Daubin V."/>
            <person name="Medigue C."/>
            <person name="Adney W.S."/>
            <person name="Xu X.C."/>
            <person name="Lapidus A."/>
            <person name="Parales R.E."/>
            <person name="Detter C."/>
            <person name="Pujic P."/>
            <person name="Bruce D."/>
            <person name="Lavire C."/>
            <person name="Challacombe J.F."/>
            <person name="Brettin T.S."/>
            <person name="Berry A.M."/>
        </authorList>
    </citation>
    <scope>NUCLEOTIDE SEQUENCE [LARGE SCALE GENOMIC DNA]</scope>
    <source>
        <strain evidence="3">ATCC 43068 / DSM 8971 / 11B</strain>
    </source>
</reference>
<sequence length="222" mass="24334">MDNRSAVQRPGGRRRENAYQAGKCDEPERYADPPHAVPQRVDRDGYRQHLGDDHRRAAVPASSPQGMTRRTESAAGKSRKATEQPGNRRIERTVSGQLIHRHANGEGDESRRFDPSDDDGGQQRPAISSPSGRARDHEVSVATRIRADTVPDRPADTVPSRRFVPMPCPADPPYRAHLPGGARRPTASRGSTERSETPTSAAIIATTGRRRARWRPAATCAG</sequence>
<proteinExistence type="predicted"/>
<feature type="compositionally biased region" description="Basic and acidic residues" evidence="1">
    <location>
        <begin position="40"/>
        <end position="56"/>
    </location>
</feature>
<feature type="compositionally biased region" description="Basic and acidic residues" evidence="1">
    <location>
        <begin position="133"/>
        <end position="155"/>
    </location>
</feature>
<dbReference type="Proteomes" id="UP000008221">
    <property type="component" value="Chromosome"/>
</dbReference>
<feature type="region of interest" description="Disordered" evidence="1">
    <location>
        <begin position="1"/>
        <end position="222"/>
    </location>
</feature>
<evidence type="ECO:0000313" key="2">
    <source>
        <dbReference type="EMBL" id="ABK52336.1"/>
    </source>
</evidence>
<organism evidence="2 3">
    <name type="scientific">Acidothermus cellulolyticus (strain ATCC 43068 / DSM 8971 / 11B)</name>
    <dbReference type="NCBI Taxonomy" id="351607"/>
    <lineage>
        <taxon>Bacteria</taxon>
        <taxon>Bacillati</taxon>
        <taxon>Actinomycetota</taxon>
        <taxon>Actinomycetes</taxon>
        <taxon>Acidothermales</taxon>
        <taxon>Acidothermaceae</taxon>
        <taxon>Acidothermus</taxon>
    </lineage>
</organism>
<protein>
    <submittedName>
        <fullName evidence="2">Uncharacterized protein</fullName>
    </submittedName>
</protein>
<feature type="compositionally biased region" description="Basic and acidic residues" evidence="1">
    <location>
        <begin position="13"/>
        <end position="32"/>
    </location>
</feature>
<feature type="compositionally biased region" description="Basic and acidic residues" evidence="1">
    <location>
        <begin position="80"/>
        <end position="92"/>
    </location>
</feature>
<dbReference type="STRING" id="351607.Acel_0563"/>
<dbReference type="EMBL" id="CP000481">
    <property type="protein sequence ID" value="ABK52336.1"/>
    <property type="molecule type" value="Genomic_DNA"/>
</dbReference>
<evidence type="ECO:0000256" key="1">
    <source>
        <dbReference type="SAM" id="MobiDB-lite"/>
    </source>
</evidence>
<dbReference type="KEGG" id="ace:Acel_0563"/>
<feature type="compositionally biased region" description="Basic and acidic residues" evidence="1">
    <location>
        <begin position="103"/>
        <end position="115"/>
    </location>
</feature>
<accession>A0LSC6</accession>
<dbReference type="InParanoid" id="A0LSC6"/>